<gene>
    <name evidence="2" type="ORF">BF9343_2824</name>
</gene>
<dbReference type="KEGG" id="bfs:BF9343_2824"/>
<evidence type="ECO:0000256" key="1">
    <source>
        <dbReference type="SAM" id="Phobius"/>
    </source>
</evidence>
<reference evidence="2 3" key="1">
    <citation type="journal article" date="2005" name="Science">
        <title>Extensive DNA inversions in the B. fragilis genome control variable gene expression.</title>
        <authorList>
            <person name="Cerdeno-Tarraga A.M."/>
            <person name="Patrick S."/>
            <person name="Crosmann L."/>
            <person name="Blakely G."/>
            <person name="Abratt V."/>
            <person name="Lennard N."/>
            <person name="Duerden B."/>
            <person name="Poxton I."/>
            <person name="Harris B."/>
            <person name="Quail M.A."/>
            <person name="Barron A."/>
            <person name="Clarck L."/>
            <person name="Corton C."/>
            <person name="Doggett J."/>
            <person name="Holden M.T.G."/>
            <person name="Larke N."/>
            <person name="Line A."/>
            <person name="Lord A."/>
            <person name="Norbertczak H."/>
            <person name="Ormond D."/>
            <person name="Price C."/>
            <person name="Rabbinowitsch E."/>
            <person name="Woodward J."/>
            <person name="Barrel B.G."/>
            <person name="Parkhill J."/>
        </authorList>
    </citation>
    <scope>NUCLEOTIDE SEQUENCE [LARGE SCALE GENOMIC DNA]</scope>
    <source>
        <strain evidence="3">ATCC 25285 / DSM 2151 / CCUG 4856 / JCM 11019 / LMG 10263 / NCTC 9343 / Onslow / VPI 2553 / EN-2</strain>
    </source>
</reference>
<keyword evidence="1" id="KW-0812">Transmembrane</keyword>
<feature type="transmembrane region" description="Helical" evidence="1">
    <location>
        <begin position="63"/>
        <end position="79"/>
    </location>
</feature>
<accession>Q5LBB5</accession>
<evidence type="ECO:0000313" key="3">
    <source>
        <dbReference type="Proteomes" id="UP000006731"/>
    </source>
</evidence>
<sequence length="80" mass="9730">MLSTNLGAYAQASQCNETKKCWIPTLWFYRIERRFLLHTKRCLIFICVGYQTTFKHIKKKNDYFYLLLFIFVTLFNFKSN</sequence>
<organism evidence="2 3">
    <name type="scientific">Bacteroides fragilis (strain ATCC 25285 / DSM 2151 / CCUG 4856 / JCM 11019 / LMG 10263 / NCTC 9343 / Onslow / VPI 2553 / EN-2)</name>
    <dbReference type="NCBI Taxonomy" id="272559"/>
    <lineage>
        <taxon>Bacteria</taxon>
        <taxon>Pseudomonadati</taxon>
        <taxon>Bacteroidota</taxon>
        <taxon>Bacteroidia</taxon>
        <taxon>Bacteroidales</taxon>
        <taxon>Bacteroidaceae</taxon>
        <taxon>Bacteroides</taxon>
    </lineage>
</organism>
<dbReference type="HOGENOM" id="CLU_2582337_0_0_10"/>
<dbReference type="Proteomes" id="UP000006731">
    <property type="component" value="Chromosome"/>
</dbReference>
<dbReference type="PaxDb" id="272559-BF9343_2824"/>
<dbReference type="EMBL" id="CR626927">
    <property type="protein sequence ID" value="CAH08605.1"/>
    <property type="molecule type" value="Genomic_DNA"/>
</dbReference>
<protein>
    <recommendedName>
        <fullName evidence="4">Transmembrane protein</fullName>
    </recommendedName>
</protein>
<keyword evidence="3" id="KW-1185">Reference proteome</keyword>
<keyword evidence="1" id="KW-1133">Transmembrane helix</keyword>
<evidence type="ECO:0008006" key="4">
    <source>
        <dbReference type="Google" id="ProtNLM"/>
    </source>
</evidence>
<keyword evidence="1" id="KW-0472">Membrane</keyword>
<proteinExistence type="predicted"/>
<evidence type="ECO:0000313" key="2">
    <source>
        <dbReference type="EMBL" id="CAH08605.1"/>
    </source>
</evidence>
<name>Q5LBB5_BACFN</name>
<dbReference type="AlphaFoldDB" id="Q5LBB5"/>